<keyword evidence="6 7" id="KW-0067">ATP-binding</keyword>
<keyword evidence="2 10" id="KW-0723">Serine/threonine-protein kinase</keyword>
<dbReference type="GO" id="GO:0004674">
    <property type="term" value="F:protein serine/threonine kinase activity"/>
    <property type="evidence" value="ECO:0007669"/>
    <property type="project" value="UniProtKB-KW"/>
</dbReference>
<dbReference type="Proteomes" id="UP000238176">
    <property type="component" value="Unassembled WGS sequence"/>
</dbReference>
<gene>
    <name evidence="10" type="ORF">B0I28_104122</name>
</gene>
<evidence type="ECO:0000256" key="2">
    <source>
        <dbReference type="ARBA" id="ARBA00022527"/>
    </source>
</evidence>
<evidence type="ECO:0000256" key="5">
    <source>
        <dbReference type="ARBA" id="ARBA00022777"/>
    </source>
</evidence>
<evidence type="ECO:0000256" key="1">
    <source>
        <dbReference type="ARBA" id="ARBA00012513"/>
    </source>
</evidence>
<name>A0A2T0UMA3_9ACTN</name>
<feature type="region of interest" description="Disordered" evidence="8">
    <location>
        <begin position="392"/>
        <end position="436"/>
    </location>
</feature>
<dbReference type="PROSITE" id="PS50011">
    <property type="entry name" value="PROTEIN_KINASE_DOM"/>
    <property type="match status" value="1"/>
</dbReference>
<dbReference type="EC" id="2.7.11.1" evidence="1"/>
<dbReference type="PANTHER" id="PTHR43289:SF6">
    <property type="entry name" value="SERINE_THREONINE-PROTEIN KINASE NEKL-3"/>
    <property type="match status" value="1"/>
</dbReference>
<dbReference type="InterPro" id="IPR017441">
    <property type="entry name" value="Protein_kinase_ATP_BS"/>
</dbReference>
<dbReference type="SMART" id="SM00220">
    <property type="entry name" value="S_TKc"/>
    <property type="match status" value="1"/>
</dbReference>
<reference evidence="10 11" key="1">
    <citation type="submission" date="2018-03" db="EMBL/GenBank/DDBJ databases">
        <title>Genomic Encyclopedia of Type Strains, Phase III (KMG-III): the genomes of soil and plant-associated and newly described type strains.</title>
        <authorList>
            <person name="Whitman W."/>
        </authorList>
    </citation>
    <scope>NUCLEOTIDE SEQUENCE [LARGE SCALE GENOMIC DNA]</scope>
    <source>
        <strain evidence="10 11">CGMCC 4.7067</strain>
    </source>
</reference>
<organism evidence="10 11">
    <name type="scientific">Glycomyces artemisiae</name>
    <dbReference type="NCBI Taxonomy" id="1076443"/>
    <lineage>
        <taxon>Bacteria</taxon>
        <taxon>Bacillati</taxon>
        <taxon>Actinomycetota</taxon>
        <taxon>Actinomycetes</taxon>
        <taxon>Glycomycetales</taxon>
        <taxon>Glycomycetaceae</taxon>
        <taxon>Glycomyces</taxon>
    </lineage>
</organism>
<keyword evidence="5 10" id="KW-0418">Kinase</keyword>
<evidence type="ECO:0000313" key="10">
    <source>
        <dbReference type="EMBL" id="PRY58967.1"/>
    </source>
</evidence>
<evidence type="ECO:0000259" key="9">
    <source>
        <dbReference type="PROSITE" id="PS50011"/>
    </source>
</evidence>
<feature type="compositionally biased region" description="Pro residues" evidence="8">
    <location>
        <begin position="21"/>
        <end position="33"/>
    </location>
</feature>
<protein>
    <recommendedName>
        <fullName evidence="1">non-specific serine/threonine protein kinase</fullName>
        <ecNumber evidence="1">2.7.11.1</ecNumber>
    </recommendedName>
</protein>
<proteinExistence type="predicted"/>
<dbReference type="Pfam" id="PF00069">
    <property type="entry name" value="Pkinase"/>
    <property type="match status" value="1"/>
</dbReference>
<dbReference type="RefSeq" id="WP_181245764.1">
    <property type="nucleotide sequence ID" value="NZ_PVTJ01000004.1"/>
</dbReference>
<feature type="region of interest" description="Disordered" evidence="8">
    <location>
        <begin position="468"/>
        <end position="520"/>
    </location>
</feature>
<dbReference type="SUPFAM" id="SSF56112">
    <property type="entry name" value="Protein kinase-like (PK-like)"/>
    <property type="match status" value="1"/>
</dbReference>
<sequence length="648" mass="68545">MTYSSDYGRGGPGAYEDPRSGPVPSPRYPPEPQAPQGDPYGSEPRRDPHPSFGGRFTGSDPYPSGQQGYNRDPYGGDSYGDSSYRHSSSYGNYGNLGQSFAVGPEQGQRPPGPGGPGNRARPGDLVGDRYRLEDLVGKGGNGSVWRATDTVLRREVALKEVFLPPDLPPHERVQLIDRSRREAQIAAGLSHPSVIRVFDVVEHGGLPWIVMELLQSRSLAEILSQDGPLQPRVAAKIGLALVGALQAAHDAGIIHRDVKPGNVLISTDGRCVLSDFGAAQLHQVSGGTTPGKVLGSAHYIAPERAVGHPAEPASDVFSLGVTLYAAVEGRPPFDRGDAVSTMRAVVQEPPESPRNAGPLTPLLGGMLAKDPNQRMQLPEVRHELQTLLAGQFAGPAGHQSPPYRGNEAYQEGPPATTGPRPRVRDVEPEPERGNPWKSGAVIAICIMLVLVLGWGAYKLLTGDDGGGEGGADPGASEGASDGGESPSDGGESPDESDGAAPFETSTYEGDGFSVAYPKDWSEGESGDDFVSFFNPEDDTQWVRFYSQSDRGAGDPEGYLSEYFDGLGSEMTDLEQVRLEDTEIGGLSGSVLEYTGTNLDEVGAERHSVWAVVDAGDGSTFGIFISGDADTWDLSRGVYDTAAASFATG</sequence>
<keyword evidence="11" id="KW-1185">Reference proteome</keyword>
<dbReference type="AlphaFoldDB" id="A0A2T0UMA3"/>
<feature type="binding site" evidence="7">
    <location>
        <position position="159"/>
    </location>
    <ligand>
        <name>ATP</name>
        <dbReference type="ChEBI" id="CHEBI:30616"/>
    </ligand>
</feature>
<feature type="region of interest" description="Disordered" evidence="8">
    <location>
        <begin position="1"/>
        <end position="125"/>
    </location>
</feature>
<dbReference type="Gene3D" id="1.10.510.10">
    <property type="entry name" value="Transferase(Phosphotransferase) domain 1"/>
    <property type="match status" value="1"/>
</dbReference>
<evidence type="ECO:0000256" key="7">
    <source>
        <dbReference type="PROSITE-ProRule" id="PRU10141"/>
    </source>
</evidence>
<evidence type="ECO:0000313" key="11">
    <source>
        <dbReference type="Proteomes" id="UP000238176"/>
    </source>
</evidence>
<dbReference type="PROSITE" id="PS00108">
    <property type="entry name" value="PROTEIN_KINASE_ST"/>
    <property type="match status" value="1"/>
</dbReference>
<dbReference type="PANTHER" id="PTHR43289">
    <property type="entry name" value="MITOGEN-ACTIVATED PROTEIN KINASE KINASE KINASE 20-RELATED"/>
    <property type="match status" value="1"/>
</dbReference>
<evidence type="ECO:0000256" key="6">
    <source>
        <dbReference type="ARBA" id="ARBA00022840"/>
    </source>
</evidence>
<dbReference type="InterPro" id="IPR008271">
    <property type="entry name" value="Ser/Thr_kinase_AS"/>
</dbReference>
<feature type="compositionally biased region" description="Low complexity" evidence="8">
    <location>
        <begin position="75"/>
        <end position="95"/>
    </location>
</feature>
<evidence type="ECO:0000256" key="3">
    <source>
        <dbReference type="ARBA" id="ARBA00022679"/>
    </source>
</evidence>
<dbReference type="InterPro" id="IPR011009">
    <property type="entry name" value="Kinase-like_dom_sf"/>
</dbReference>
<feature type="compositionally biased region" description="Low complexity" evidence="8">
    <location>
        <begin position="473"/>
        <end position="490"/>
    </location>
</feature>
<keyword evidence="3" id="KW-0808">Transferase</keyword>
<dbReference type="EMBL" id="PVTJ01000004">
    <property type="protein sequence ID" value="PRY58967.1"/>
    <property type="molecule type" value="Genomic_DNA"/>
</dbReference>
<evidence type="ECO:0000256" key="4">
    <source>
        <dbReference type="ARBA" id="ARBA00022741"/>
    </source>
</evidence>
<dbReference type="CDD" id="cd14014">
    <property type="entry name" value="STKc_PknB_like"/>
    <property type="match status" value="1"/>
</dbReference>
<feature type="domain" description="Protein kinase" evidence="9">
    <location>
        <begin position="130"/>
        <end position="388"/>
    </location>
</feature>
<feature type="compositionally biased region" description="Basic and acidic residues" evidence="8">
    <location>
        <begin position="422"/>
        <end position="434"/>
    </location>
</feature>
<dbReference type="PROSITE" id="PS00107">
    <property type="entry name" value="PROTEIN_KINASE_ATP"/>
    <property type="match status" value="1"/>
</dbReference>
<evidence type="ECO:0000256" key="8">
    <source>
        <dbReference type="SAM" id="MobiDB-lite"/>
    </source>
</evidence>
<dbReference type="GO" id="GO:0005524">
    <property type="term" value="F:ATP binding"/>
    <property type="evidence" value="ECO:0007669"/>
    <property type="project" value="UniProtKB-UniRule"/>
</dbReference>
<dbReference type="InterPro" id="IPR000719">
    <property type="entry name" value="Prot_kinase_dom"/>
</dbReference>
<keyword evidence="4 7" id="KW-0547">Nucleotide-binding</keyword>
<comment type="caution">
    <text evidence="10">The sequence shown here is derived from an EMBL/GenBank/DDBJ whole genome shotgun (WGS) entry which is preliminary data.</text>
</comment>
<accession>A0A2T0UMA3</accession>
<dbReference type="Gene3D" id="3.30.200.20">
    <property type="entry name" value="Phosphorylase Kinase, domain 1"/>
    <property type="match status" value="1"/>
</dbReference>